<dbReference type="PANTHER" id="PTHR34581:SF2">
    <property type="entry name" value="PTS SYSTEM N,N'-DIACETYLCHITOBIOSE-SPECIFIC EIIB COMPONENT"/>
    <property type="match status" value="1"/>
</dbReference>
<evidence type="ECO:0000256" key="6">
    <source>
        <dbReference type="ARBA" id="ARBA00022777"/>
    </source>
</evidence>
<dbReference type="RefSeq" id="WP_038588997.1">
    <property type="nucleotide sequence ID" value="NZ_MPTB01000012.1"/>
</dbReference>
<protein>
    <submittedName>
        <fullName evidence="9">PTS sugar transporter subunit IIB</fullName>
    </submittedName>
</protein>
<evidence type="ECO:0000256" key="3">
    <source>
        <dbReference type="ARBA" id="ARBA00022597"/>
    </source>
</evidence>
<evidence type="ECO:0000313" key="10">
    <source>
        <dbReference type="Proteomes" id="UP000187412"/>
    </source>
</evidence>
<dbReference type="PANTHER" id="PTHR34581">
    <property type="entry name" value="PTS SYSTEM N,N'-DIACETYLCHITOBIOSE-SPECIFIC EIIB COMPONENT"/>
    <property type="match status" value="1"/>
</dbReference>
<keyword evidence="4" id="KW-0808">Transferase</keyword>
<keyword evidence="2" id="KW-0597">Phosphoprotein</keyword>
<reference evidence="9 10" key="1">
    <citation type="submission" date="2016-10" db="EMBL/GenBank/DDBJ databases">
        <title>Paenibacillus species isolates.</title>
        <authorList>
            <person name="Beno S.M."/>
        </authorList>
    </citation>
    <scope>NUCLEOTIDE SEQUENCE [LARGE SCALE GENOMIC DNA]</scope>
    <source>
        <strain evidence="9 10">FSL H7-0744</strain>
    </source>
</reference>
<dbReference type="Gene3D" id="3.40.50.2300">
    <property type="match status" value="1"/>
</dbReference>
<dbReference type="InterPro" id="IPR036095">
    <property type="entry name" value="PTS_EIIB-like_sf"/>
</dbReference>
<dbReference type="InterPro" id="IPR013012">
    <property type="entry name" value="PTS_EIIB_3"/>
</dbReference>
<keyword evidence="6" id="KW-0418">Kinase</keyword>
<keyword evidence="10" id="KW-1185">Reference proteome</keyword>
<evidence type="ECO:0000256" key="4">
    <source>
        <dbReference type="ARBA" id="ARBA00022679"/>
    </source>
</evidence>
<evidence type="ECO:0000256" key="2">
    <source>
        <dbReference type="ARBA" id="ARBA00022553"/>
    </source>
</evidence>
<dbReference type="Pfam" id="PF02302">
    <property type="entry name" value="PTS_IIB"/>
    <property type="match status" value="1"/>
</dbReference>
<dbReference type="SUPFAM" id="SSF52794">
    <property type="entry name" value="PTS system IIB component-like"/>
    <property type="match status" value="1"/>
</dbReference>
<name>A0ABX3HD20_PAEBO</name>
<feature type="modified residue" description="Phosphocysteine; by EIIA" evidence="7">
    <location>
        <position position="8"/>
    </location>
</feature>
<evidence type="ECO:0000259" key="8">
    <source>
        <dbReference type="PROSITE" id="PS51100"/>
    </source>
</evidence>
<comment type="caution">
    <text evidence="9">The sequence shown here is derived from an EMBL/GenBank/DDBJ whole genome shotgun (WGS) entry which is preliminary data.</text>
</comment>
<gene>
    <name evidence="9" type="ORF">BSK56_11445</name>
</gene>
<dbReference type="PROSITE" id="PS51100">
    <property type="entry name" value="PTS_EIIB_TYPE_3"/>
    <property type="match status" value="1"/>
</dbReference>
<evidence type="ECO:0000256" key="7">
    <source>
        <dbReference type="PROSITE-ProRule" id="PRU00423"/>
    </source>
</evidence>
<accession>A0ABX3HD20</accession>
<evidence type="ECO:0000256" key="1">
    <source>
        <dbReference type="ARBA" id="ARBA00022448"/>
    </source>
</evidence>
<keyword evidence="1" id="KW-0813">Transport</keyword>
<dbReference type="InterPro" id="IPR003501">
    <property type="entry name" value="PTS_EIIB_2/3"/>
</dbReference>
<proteinExistence type="predicted"/>
<evidence type="ECO:0000256" key="5">
    <source>
        <dbReference type="ARBA" id="ARBA00022683"/>
    </source>
</evidence>
<dbReference type="Proteomes" id="UP000187412">
    <property type="component" value="Unassembled WGS sequence"/>
</dbReference>
<dbReference type="CDD" id="cd05564">
    <property type="entry name" value="PTS_IIB_chitobiose_lichenan"/>
    <property type="match status" value="1"/>
</dbReference>
<dbReference type="InterPro" id="IPR051819">
    <property type="entry name" value="PTS_sugar-specific_EIIB"/>
</dbReference>
<dbReference type="EMBL" id="MPTB01000012">
    <property type="protein sequence ID" value="OMD48388.1"/>
    <property type="molecule type" value="Genomic_DNA"/>
</dbReference>
<keyword evidence="5" id="KW-0598">Phosphotransferase system</keyword>
<feature type="domain" description="PTS EIIB type-3" evidence="8">
    <location>
        <begin position="1"/>
        <end position="101"/>
    </location>
</feature>
<sequence>MKKILLACAGGFSTSMLVERMKDAARAKGIEVIIDAVAESDIADQAPFDIIMLGPQMGHAEGDLAAEYPSIPVTTIEMMAYGMMDGDKVLETAIELMEKGA</sequence>
<evidence type="ECO:0000313" key="9">
    <source>
        <dbReference type="EMBL" id="OMD48388.1"/>
    </source>
</evidence>
<organism evidence="9 10">
    <name type="scientific">Paenibacillus borealis</name>
    <dbReference type="NCBI Taxonomy" id="160799"/>
    <lineage>
        <taxon>Bacteria</taxon>
        <taxon>Bacillati</taxon>
        <taxon>Bacillota</taxon>
        <taxon>Bacilli</taxon>
        <taxon>Bacillales</taxon>
        <taxon>Paenibacillaceae</taxon>
        <taxon>Paenibacillus</taxon>
    </lineage>
</organism>
<keyword evidence="3 9" id="KW-0762">Sugar transport</keyword>